<keyword evidence="1 4" id="KW-0349">Heme</keyword>
<evidence type="ECO:0000256" key="3">
    <source>
        <dbReference type="ARBA" id="ARBA00023004"/>
    </source>
</evidence>
<dbReference type="NCBIfam" id="TIGR02603">
    <property type="entry name" value="CxxCH_TIGR02603"/>
    <property type="match status" value="1"/>
</dbReference>
<dbReference type="InterPro" id="IPR013427">
    <property type="entry name" value="Haem-bd_dom_put"/>
</dbReference>
<dbReference type="Gene3D" id="1.10.760.10">
    <property type="entry name" value="Cytochrome c-like domain"/>
    <property type="match status" value="1"/>
</dbReference>
<protein>
    <submittedName>
        <fullName evidence="6">C-type cytochrome</fullName>
    </submittedName>
</protein>
<dbReference type="RefSeq" id="WP_210663208.1">
    <property type="nucleotide sequence ID" value="NZ_JAGKQQ010000002.1"/>
</dbReference>
<dbReference type="InterPro" id="IPR036909">
    <property type="entry name" value="Cyt_c-like_dom_sf"/>
</dbReference>
<dbReference type="SUPFAM" id="SSF46626">
    <property type="entry name" value="Cytochrome c"/>
    <property type="match status" value="1"/>
</dbReference>
<proteinExistence type="predicted"/>
<dbReference type="InterPro" id="IPR009056">
    <property type="entry name" value="Cyt_c-like_dom"/>
</dbReference>
<name>A0ABS5C590_9BACT</name>
<dbReference type="Pfam" id="PF23500">
    <property type="entry name" value="DUF7133"/>
    <property type="match status" value="1"/>
</dbReference>
<evidence type="ECO:0000256" key="1">
    <source>
        <dbReference type="ARBA" id="ARBA00022617"/>
    </source>
</evidence>
<gene>
    <name evidence="6" type="ORF">J8F10_36765</name>
</gene>
<feature type="domain" description="Cytochrome c" evidence="5">
    <location>
        <begin position="862"/>
        <end position="994"/>
    </location>
</feature>
<dbReference type="EMBL" id="JAGKQQ010000002">
    <property type="protein sequence ID" value="MBP3960807.1"/>
    <property type="molecule type" value="Genomic_DNA"/>
</dbReference>
<dbReference type="PANTHER" id="PTHR33546:SF1">
    <property type="entry name" value="LARGE, MULTIFUNCTIONAL SECRETED PROTEIN"/>
    <property type="match status" value="1"/>
</dbReference>
<keyword evidence="3 4" id="KW-0408">Iron</keyword>
<sequence length="999" mass="108882">MTAVLLLLSASAAAPPAPVTDLKLPPGFTAKLYADNPVAPDTYTMTIDDAGRVLIAGRGYVRVLVDDDNDGCADRAVDLIDGLKDGPMGLLAEGDSLFVVGDGGLKRYRGYNGRDKLKGLPETILALKTAGEHDAHAVRRGPDGWLYLLCGNMAGVRKTTITDARSPVRDPIAGVLVRISPDFKSVEVVADGFRNPYSFDFNRDGEPFTYDSDNERCVGLPWYEPCQFYHIVPGGNYGWRAPQRAQTWRKPPYFPDVVPPVCTLGRGSPTGVACYLHSQFPKKYQGGFFLADWTFGRIHHVPLAANNSTYTGAPEVFAEAVGTSGFAPTALAVHPKTGELFVSIGGRGTRGGVYRITFDKGEAHPKPLPVAKRSLDYAKASAEQWLTAAEPNPRKPANTAEDLRKRRHALEMMARYREKMSWSDALIDAVKSNLASADPLMRAAAARAAVALAIPVGDVPNNAPPTAAQIAVALVTAPDEPVWAIKVALGVFDNTKATENELIAAMRIVHLAHGDLTAKDSVGTVWEGYTLRDEIPKELARQLRAGLTERVRKSTQQHVELETGRLFAILGGEFDPPARWATLDRIRKDSDPVDDFHYLIAAARTSSKFVSPRTDELATALLGLQQKVKSRGVPLDRHWPLRFDEILTRFGNNWHKLNEAVVDHGEFGRPEHAALVRPLKLDADDATRRFVLSAAKDRRYDWTPGVVEFLARVPRANVDRLLLDLWERPGLEDAVLRVLAHDPRDTDRPKFVVGLKALDPGLVRISADALAKLPTTDTKDVCVAAIRALRRFPDAKADAGTRAALFTFLQKHTRDKVESTEKAWAAWLVKQHPDAAKALDANDGFDATAWQKRAAGIVWTAGDAERGRAAFAKATCAACHDGGRAIGPSLLGITKRFSRDDLLTAILQPNKDVPPRYRPVRVTTTNDTSYTGIIVYEATDGVILQTGADTTVRIAGTDIASKKLVDVSLMPAGLLDKLTDAEIADLLAYLGTLAEPKPK</sequence>
<dbReference type="InterPro" id="IPR011042">
    <property type="entry name" value="6-blade_b-propeller_TolB-like"/>
</dbReference>
<evidence type="ECO:0000313" key="6">
    <source>
        <dbReference type="EMBL" id="MBP3960807.1"/>
    </source>
</evidence>
<accession>A0ABS5C590</accession>
<dbReference type="InterPro" id="IPR011041">
    <property type="entry name" value="Quinoprot_gluc/sorb_DH_b-prop"/>
</dbReference>
<keyword evidence="7" id="KW-1185">Reference proteome</keyword>
<evidence type="ECO:0000256" key="4">
    <source>
        <dbReference type="PROSITE-ProRule" id="PRU00433"/>
    </source>
</evidence>
<keyword evidence="2 4" id="KW-0479">Metal-binding</keyword>
<dbReference type="Proteomes" id="UP000676565">
    <property type="component" value="Unassembled WGS sequence"/>
</dbReference>
<evidence type="ECO:0000313" key="7">
    <source>
        <dbReference type="Proteomes" id="UP000676565"/>
    </source>
</evidence>
<comment type="caution">
    <text evidence="6">The sequence shown here is derived from an EMBL/GenBank/DDBJ whole genome shotgun (WGS) entry which is preliminary data.</text>
</comment>
<dbReference type="PROSITE" id="PS51007">
    <property type="entry name" value="CYTC"/>
    <property type="match status" value="1"/>
</dbReference>
<dbReference type="Gene3D" id="2.120.10.30">
    <property type="entry name" value="TolB, C-terminal domain"/>
    <property type="match status" value="1"/>
</dbReference>
<dbReference type="InterPro" id="IPR055557">
    <property type="entry name" value="DUF7133"/>
</dbReference>
<organism evidence="6 7">
    <name type="scientific">Gemmata palustris</name>
    <dbReference type="NCBI Taxonomy" id="2822762"/>
    <lineage>
        <taxon>Bacteria</taxon>
        <taxon>Pseudomonadati</taxon>
        <taxon>Planctomycetota</taxon>
        <taxon>Planctomycetia</taxon>
        <taxon>Gemmatales</taxon>
        <taxon>Gemmataceae</taxon>
        <taxon>Gemmata</taxon>
    </lineage>
</organism>
<dbReference type="SUPFAM" id="SSF50952">
    <property type="entry name" value="Soluble quinoprotein glucose dehydrogenase"/>
    <property type="match status" value="1"/>
</dbReference>
<reference evidence="6 7" key="1">
    <citation type="submission" date="2021-04" db="EMBL/GenBank/DDBJ databases">
        <authorList>
            <person name="Ivanova A."/>
        </authorList>
    </citation>
    <scope>NUCLEOTIDE SEQUENCE [LARGE SCALE GENOMIC DNA]</scope>
    <source>
        <strain evidence="6 7">G18</strain>
    </source>
</reference>
<evidence type="ECO:0000256" key="2">
    <source>
        <dbReference type="ARBA" id="ARBA00022723"/>
    </source>
</evidence>
<dbReference type="PANTHER" id="PTHR33546">
    <property type="entry name" value="LARGE, MULTIFUNCTIONAL SECRETED PROTEIN-RELATED"/>
    <property type="match status" value="1"/>
</dbReference>
<evidence type="ECO:0000259" key="5">
    <source>
        <dbReference type="PROSITE" id="PS51007"/>
    </source>
</evidence>